<evidence type="ECO:0000256" key="1">
    <source>
        <dbReference type="SAM" id="MobiDB-lite"/>
    </source>
</evidence>
<dbReference type="Proteomes" id="UP000186817">
    <property type="component" value="Unassembled WGS sequence"/>
</dbReference>
<keyword evidence="2" id="KW-1133">Transmembrane helix</keyword>
<feature type="transmembrane region" description="Helical" evidence="2">
    <location>
        <begin position="103"/>
        <end position="123"/>
    </location>
</feature>
<feature type="region of interest" description="Disordered" evidence="1">
    <location>
        <begin position="214"/>
        <end position="250"/>
    </location>
</feature>
<comment type="caution">
    <text evidence="3">The sequence shown here is derived from an EMBL/GenBank/DDBJ whole genome shotgun (WGS) entry which is preliminary data.</text>
</comment>
<keyword evidence="2" id="KW-0472">Membrane</keyword>
<dbReference type="AlphaFoldDB" id="A0A1Q9F0M2"/>
<feature type="compositionally biased region" description="Basic and acidic residues" evidence="1">
    <location>
        <begin position="232"/>
        <end position="250"/>
    </location>
</feature>
<accession>A0A1Q9F0M2</accession>
<organism evidence="3 4">
    <name type="scientific">Symbiodinium microadriaticum</name>
    <name type="common">Dinoflagellate</name>
    <name type="synonym">Zooxanthella microadriatica</name>
    <dbReference type="NCBI Taxonomy" id="2951"/>
    <lineage>
        <taxon>Eukaryota</taxon>
        <taxon>Sar</taxon>
        <taxon>Alveolata</taxon>
        <taxon>Dinophyceae</taxon>
        <taxon>Suessiales</taxon>
        <taxon>Symbiodiniaceae</taxon>
        <taxon>Symbiodinium</taxon>
    </lineage>
</organism>
<proteinExistence type="predicted"/>
<evidence type="ECO:0000313" key="3">
    <source>
        <dbReference type="EMBL" id="OLQ13199.1"/>
    </source>
</evidence>
<gene>
    <name evidence="3" type="ORF">AK812_SmicGene2803</name>
</gene>
<feature type="compositionally biased region" description="Polar residues" evidence="1">
    <location>
        <begin position="160"/>
        <end position="169"/>
    </location>
</feature>
<protein>
    <submittedName>
        <fullName evidence="3">Uncharacterized protein</fullName>
    </submittedName>
</protein>
<evidence type="ECO:0000313" key="4">
    <source>
        <dbReference type="Proteomes" id="UP000186817"/>
    </source>
</evidence>
<feature type="region of interest" description="Disordered" evidence="1">
    <location>
        <begin position="158"/>
        <end position="179"/>
    </location>
</feature>
<evidence type="ECO:0000256" key="2">
    <source>
        <dbReference type="SAM" id="Phobius"/>
    </source>
</evidence>
<sequence length="288" mass="32044">MLCLLATDFFTLYRPTEDDPECSLRYTLEVFHRPGLKRFTKLGQQVDLYRGAPDLESVPLVLRLVTAAAEFLLTVAGDWGEDLGAMVPAGEPIQPGKVSSVLWFYYINVLTGQSIWVMMYCLFCRCKTYKAWRLDPMRRLQLVTMQCNLLQRLATAHGGATSQESSGTGDRQPMRGPNPGTIIPVAQCQPVARAPAIAELSQTKTSLQVAFKAPKPPGCTSLRSDNGMPDHLPPDPRHTKQQEGMLSKKGELELPASTRHALRSLMAWHFSGPWRYKGCPSLQKEAAR</sequence>
<dbReference type="EMBL" id="LSRX01000031">
    <property type="protein sequence ID" value="OLQ13199.1"/>
    <property type="molecule type" value="Genomic_DNA"/>
</dbReference>
<reference evidence="3 4" key="1">
    <citation type="submission" date="2016-02" db="EMBL/GenBank/DDBJ databases">
        <title>Genome analysis of coral dinoflagellate symbionts highlights evolutionary adaptations to a symbiotic lifestyle.</title>
        <authorList>
            <person name="Aranda M."/>
            <person name="Li Y."/>
            <person name="Liew Y.J."/>
            <person name="Baumgarten S."/>
            <person name="Simakov O."/>
            <person name="Wilson M."/>
            <person name="Piel J."/>
            <person name="Ashoor H."/>
            <person name="Bougouffa S."/>
            <person name="Bajic V.B."/>
            <person name="Ryu T."/>
            <person name="Ravasi T."/>
            <person name="Bayer T."/>
            <person name="Micklem G."/>
            <person name="Kim H."/>
            <person name="Bhak J."/>
            <person name="Lajeunesse T.C."/>
            <person name="Voolstra C.R."/>
        </authorList>
    </citation>
    <scope>NUCLEOTIDE SEQUENCE [LARGE SCALE GENOMIC DNA]</scope>
    <source>
        <strain evidence="3 4">CCMP2467</strain>
    </source>
</reference>
<keyword evidence="4" id="KW-1185">Reference proteome</keyword>
<keyword evidence="2" id="KW-0812">Transmembrane</keyword>
<name>A0A1Q9F0M2_SYMMI</name>